<dbReference type="Pfam" id="PF00717">
    <property type="entry name" value="Peptidase_S24"/>
    <property type="match status" value="1"/>
</dbReference>
<name>A0ABT3CSE0_9BACT</name>
<dbReference type="PANTHER" id="PTHR46558">
    <property type="entry name" value="TRACRIPTIONAL REGULATORY PROTEIN-RELATED-RELATED"/>
    <property type="match status" value="1"/>
</dbReference>
<evidence type="ECO:0000256" key="1">
    <source>
        <dbReference type="ARBA" id="ARBA00023125"/>
    </source>
</evidence>
<dbReference type="InterPro" id="IPR010982">
    <property type="entry name" value="Lambda_DNA-bd_dom_sf"/>
</dbReference>
<dbReference type="Pfam" id="PF01381">
    <property type="entry name" value="HTH_3"/>
    <property type="match status" value="1"/>
</dbReference>
<dbReference type="InterPro" id="IPR001387">
    <property type="entry name" value="Cro/C1-type_HTH"/>
</dbReference>
<dbReference type="InterPro" id="IPR015927">
    <property type="entry name" value="Peptidase_S24_S26A/B/C"/>
</dbReference>
<dbReference type="SMART" id="SM00530">
    <property type="entry name" value="HTH_XRE"/>
    <property type="match status" value="1"/>
</dbReference>
<dbReference type="InterPro" id="IPR036286">
    <property type="entry name" value="LexA/Signal_pep-like_sf"/>
</dbReference>
<dbReference type="Gene3D" id="2.10.109.10">
    <property type="entry name" value="Umud Fragment, subunit A"/>
    <property type="match status" value="1"/>
</dbReference>
<dbReference type="CDD" id="cd06462">
    <property type="entry name" value="Peptidase_S24_S26"/>
    <property type="match status" value="1"/>
</dbReference>
<dbReference type="SUPFAM" id="SSF51306">
    <property type="entry name" value="LexA/Signal peptidase"/>
    <property type="match status" value="1"/>
</dbReference>
<dbReference type="Gene3D" id="1.10.260.40">
    <property type="entry name" value="lambda repressor-like DNA-binding domains"/>
    <property type="match status" value="1"/>
</dbReference>
<evidence type="ECO:0000313" key="3">
    <source>
        <dbReference type="EMBL" id="MCV9386592.1"/>
    </source>
</evidence>
<dbReference type="RefSeq" id="WP_264137403.1">
    <property type="nucleotide sequence ID" value="NZ_JAOYOD010000001.1"/>
</dbReference>
<dbReference type="PANTHER" id="PTHR46558:SF11">
    <property type="entry name" value="HTH-TYPE TRANSCRIPTIONAL REGULATOR XRE"/>
    <property type="match status" value="1"/>
</dbReference>
<feature type="domain" description="HTH cro/C1-type" evidence="2">
    <location>
        <begin position="10"/>
        <end position="64"/>
    </location>
</feature>
<sequence>MEVAKLNENIKYLRKKFGYTQETFAQAIGIKRSLVGAYEEGRADPRLHNLLGMSELFNVSVDTLISKDVSELSEEELYISSNDQAKILSITVDSQDRENIELIPQKASAGYLNGYADPGYIENLPKFRLPMLPGNATYRAFEISGDSMLPLQPGTIIIGQYVENVNDIKNGKTYVLLSKEEGIVYKRVFNYVDENGMLFLVSDNKSYSPYQVEAKSIIEVWESKAFISIDFPDPTGSPSGDMNISELTAIVANLQNEIVKLKSEK</sequence>
<evidence type="ECO:0000259" key="2">
    <source>
        <dbReference type="PROSITE" id="PS50943"/>
    </source>
</evidence>
<keyword evidence="1" id="KW-0238">DNA-binding</keyword>
<dbReference type="EMBL" id="JAOYOD010000001">
    <property type="protein sequence ID" value="MCV9386592.1"/>
    <property type="molecule type" value="Genomic_DNA"/>
</dbReference>
<evidence type="ECO:0000313" key="4">
    <source>
        <dbReference type="Proteomes" id="UP001300692"/>
    </source>
</evidence>
<accession>A0ABT3CSE0</accession>
<proteinExistence type="predicted"/>
<keyword evidence="4" id="KW-1185">Reference proteome</keyword>
<reference evidence="3 4" key="1">
    <citation type="submission" date="2022-10" db="EMBL/GenBank/DDBJ databases">
        <title>Comparative genomics and taxonomic characterization of three novel marine species of genus Reichenbachiella exhibiting antioxidant and polysaccharide degradation activities.</title>
        <authorList>
            <person name="Muhammad N."/>
            <person name="Lee Y.-J."/>
            <person name="Ko J."/>
            <person name="Kim S.-G."/>
        </authorList>
    </citation>
    <scope>NUCLEOTIDE SEQUENCE [LARGE SCALE GENOMIC DNA]</scope>
    <source>
        <strain evidence="3 4">ABR2-5</strain>
    </source>
</reference>
<dbReference type="Proteomes" id="UP001300692">
    <property type="component" value="Unassembled WGS sequence"/>
</dbReference>
<protein>
    <submittedName>
        <fullName evidence="3">XRE family transcriptional regulator</fullName>
    </submittedName>
</protein>
<gene>
    <name evidence="3" type="ORF">N7U62_07960</name>
</gene>
<dbReference type="PROSITE" id="PS50943">
    <property type="entry name" value="HTH_CROC1"/>
    <property type="match status" value="1"/>
</dbReference>
<organism evidence="3 4">
    <name type="scientific">Reichenbachiella ulvae</name>
    <dbReference type="NCBI Taxonomy" id="2980104"/>
    <lineage>
        <taxon>Bacteria</taxon>
        <taxon>Pseudomonadati</taxon>
        <taxon>Bacteroidota</taxon>
        <taxon>Cytophagia</taxon>
        <taxon>Cytophagales</taxon>
        <taxon>Reichenbachiellaceae</taxon>
        <taxon>Reichenbachiella</taxon>
    </lineage>
</organism>
<dbReference type="CDD" id="cd00093">
    <property type="entry name" value="HTH_XRE"/>
    <property type="match status" value="1"/>
</dbReference>
<comment type="caution">
    <text evidence="3">The sequence shown here is derived from an EMBL/GenBank/DDBJ whole genome shotgun (WGS) entry which is preliminary data.</text>
</comment>
<dbReference type="SUPFAM" id="SSF47413">
    <property type="entry name" value="lambda repressor-like DNA-binding domains"/>
    <property type="match status" value="1"/>
</dbReference>